<protein>
    <recommendedName>
        <fullName evidence="3">alcohol dehydrogenase</fullName>
        <ecNumber evidence="3">1.1.1.1</ecNumber>
    </recommendedName>
</protein>
<evidence type="ECO:0000313" key="11">
    <source>
        <dbReference type="Proteomes" id="UP000054302"/>
    </source>
</evidence>
<dbReference type="GeneID" id="27319474"/>
<accession>A0A0D2AG81</accession>
<evidence type="ECO:0000256" key="4">
    <source>
        <dbReference type="ARBA" id="ARBA00022723"/>
    </source>
</evidence>
<comment type="cofactor">
    <cofactor evidence="1 8">
        <name>Zn(2+)</name>
        <dbReference type="ChEBI" id="CHEBI:29105"/>
    </cofactor>
</comment>
<dbReference type="AlphaFoldDB" id="A0A0D2AG81"/>
<evidence type="ECO:0000256" key="2">
    <source>
        <dbReference type="ARBA" id="ARBA00008072"/>
    </source>
</evidence>
<organism evidence="10 11">
    <name type="scientific">Exophiala mesophila</name>
    <name type="common">Black yeast-like fungus</name>
    <dbReference type="NCBI Taxonomy" id="212818"/>
    <lineage>
        <taxon>Eukaryota</taxon>
        <taxon>Fungi</taxon>
        <taxon>Dikarya</taxon>
        <taxon>Ascomycota</taxon>
        <taxon>Pezizomycotina</taxon>
        <taxon>Eurotiomycetes</taxon>
        <taxon>Chaetothyriomycetidae</taxon>
        <taxon>Chaetothyriales</taxon>
        <taxon>Herpotrichiellaceae</taxon>
        <taxon>Exophiala</taxon>
    </lineage>
</organism>
<dbReference type="FunFam" id="3.40.50.720:FF:000039">
    <property type="entry name" value="Alcohol dehydrogenase AdhP"/>
    <property type="match status" value="1"/>
</dbReference>
<dbReference type="GO" id="GO:0005737">
    <property type="term" value="C:cytoplasm"/>
    <property type="evidence" value="ECO:0007669"/>
    <property type="project" value="TreeGrafter"/>
</dbReference>
<dbReference type="InterPro" id="IPR036291">
    <property type="entry name" value="NAD(P)-bd_dom_sf"/>
</dbReference>
<evidence type="ECO:0000313" key="10">
    <source>
        <dbReference type="EMBL" id="KIV97928.1"/>
    </source>
</evidence>
<keyword evidence="5 8" id="KW-0862">Zinc</keyword>
<comment type="similarity">
    <text evidence="2 8">Belongs to the zinc-containing alcohol dehydrogenase family.</text>
</comment>
<name>A0A0D2AG81_EXOME</name>
<keyword evidence="7" id="KW-0520">NAD</keyword>
<dbReference type="OMA" id="CEICAVN"/>
<dbReference type="Gene3D" id="3.40.50.720">
    <property type="entry name" value="NAD(P)-binding Rossmann-like Domain"/>
    <property type="match status" value="1"/>
</dbReference>
<dbReference type="InterPro" id="IPR011032">
    <property type="entry name" value="GroES-like_sf"/>
</dbReference>
<dbReference type="SMART" id="SM00829">
    <property type="entry name" value="PKS_ER"/>
    <property type="match status" value="1"/>
</dbReference>
<dbReference type="EMBL" id="KN847520">
    <property type="protein sequence ID" value="KIV97928.1"/>
    <property type="molecule type" value="Genomic_DNA"/>
</dbReference>
<dbReference type="RefSeq" id="XP_016229502.1">
    <property type="nucleotide sequence ID" value="XM_016365853.1"/>
</dbReference>
<dbReference type="SUPFAM" id="SSF51735">
    <property type="entry name" value="NAD(P)-binding Rossmann-fold domains"/>
    <property type="match status" value="1"/>
</dbReference>
<proteinExistence type="inferred from homology"/>
<evidence type="ECO:0000256" key="3">
    <source>
        <dbReference type="ARBA" id="ARBA00013190"/>
    </source>
</evidence>
<dbReference type="InterPro" id="IPR013154">
    <property type="entry name" value="ADH-like_N"/>
</dbReference>
<dbReference type="Gene3D" id="3.90.180.10">
    <property type="entry name" value="Medium-chain alcohol dehydrogenases, catalytic domain"/>
    <property type="match status" value="1"/>
</dbReference>
<dbReference type="Pfam" id="PF00107">
    <property type="entry name" value="ADH_zinc_N"/>
    <property type="match status" value="1"/>
</dbReference>
<dbReference type="InterPro" id="IPR013149">
    <property type="entry name" value="ADH-like_C"/>
</dbReference>
<keyword evidence="6" id="KW-0560">Oxidoreductase</keyword>
<dbReference type="OrthoDB" id="1879366at2759"/>
<dbReference type="EC" id="1.1.1.1" evidence="3"/>
<dbReference type="SUPFAM" id="SSF50129">
    <property type="entry name" value="GroES-like"/>
    <property type="match status" value="1"/>
</dbReference>
<evidence type="ECO:0000256" key="5">
    <source>
        <dbReference type="ARBA" id="ARBA00022833"/>
    </source>
</evidence>
<evidence type="ECO:0000256" key="6">
    <source>
        <dbReference type="ARBA" id="ARBA00023002"/>
    </source>
</evidence>
<keyword evidence="4 8" id="KW-0479">Metal-binding</keyword>
<evidence type="ECO:0000259" key="9">
    <source>
        <dbReference type="SMART" id="SM00829"/>
    </source>
</evidence>
<evidence type="ECO:0000256" key="8">
    <source>
        <dbReference type="RuleBase" id="RU361277"/>
    </source>
</evidence>
<evidence type="ECO:0000256" key="1">
    <source>
        <dbReference type="ARBA" id="ARBA00001947"/>
    </source>
</evidence>
<dbReference type="Proteomes" id="UP000054302">
    <property type="component" value="Unassembled WGS sequence"/>
</dbReference>
<dbReference type="VEuPathDB" id="FungiDB:PV10_01629"/>
<keyword evidence="11" id="KW-1185">Reference proteome</keyword>
<dbReference type="InterPro" id="IPR002328">
    <property type="entry name" value="ADH_Zn_CS"/>
</dbReference>
<dbReference type="PROSITE" id="PS00059">
    <property type="entry name" value="ADH_ZINC"/>
    <property type="match status" value="1"/>
</dbReference>
<dbReference type="HOGENOM" id="CLU_026673_20_1_1"/>
<feature type="domain" description="Enoyl reductase (ER)" evidence="9">
    <location>
        <begin position="20"/>
        <end position="371"/>
    </location>
</feature>
<evidence type="ECO:0000256" key="7">
    <source>
        <dbReference type="ARBA" id="ARBA00023027"/>
    </source>
</evidence>
<dbReference type="GO" id="GO:0004022">
    <property type="term" value="F:alcohol dehydrogenase (NAD+) activity"/>
    <property type="evidence" value="ECO:0007669"/>
    <property type="project" value="UniProtKB-EC"/>
</dbReference>
<dbReference type="Pfam" id="PF08240">
    <property type="entry name" value="ADH_N"/>
    <property type="match status" value="1"/>
</dbReference>
<sequence length="379" mass="40504">MATSSAIPKSYTAVVIKQPGPDARISLEQRSVPRPGPGELLVCLSHSGVCHGDVSLVYDDWRELKFTIENSETPGHEGIGTVVSVGQGVHNFRVGDRTGVRWIYSVCGSCRQCLNKVIFLQRWLMDEKLTTIQREERCPNQVHSGRQVNGSFQQYILVPASNSLHIPTGIKSEDAGPLLCAGVTMYRALKFSRLEPGEWVAITGGGGGLGHLGIQFAKAMSLRVIAIDTGSDKEALCRQFGADDFLDYATTKDLVGKVMSLTDGGANAVVAVAASKASYIQGAAMLAVGGCLTCIGLPHDKLDMPMTVAECIGKSCHIIGINAGSLADTEETLQFVAKHDIKVSTQVFQMSQAEEVFQKLAAGTIVGRAVLDLRTGLDV</sequence>
<gene>
    <name evidence="10" type="ORF">PV10_01629</name>
</gene>
<reference evidence="10 11" key="1">
    <citation type="submission" date="2015-01" db="EMBL/GenBank/DDBJ databases">
        <title>The Genome Sequence of Exophiala mesophila CBS40295.</title>
        <authorList>
            <consortium name="The Broad Institute Genomics Platform"/>
            <person name="Cuomo C."/>
            <person name="de Hoog S."/>
            <person name="Gorbushina A."/>
            <person name="Stielow B."/>
            <person name="Teixiera M."/>
            <person name="Abouelleil A."/>
            <person name="Chapman S.B."/>
            <person name="Priest M."/>
            <person name="Young S.K."/>
            <person name="Wortman J."/>
            <person name="Nusbaum C."/>
            <person name="Birren B."/>
        </authorList>
    </citation>
    <scope>NUCLEOTIDE SEQUENCE [LARGE SCALE GENOMIC DNA]</scope>
    <source>
        <strain evidence="10 11">CBS 40295</strain>
    </source>
</reference>
<dbReference type="GO" id="GO:0008270">
    <property type="term" value="F:zinc ion binding"/>
    <property type="evidence" value="ECO:0007669"/>
    <property type="project" value="InterPro"/>
</dbReference>
<dbReference type="PANTHER" id="PTHR42940:SF3">
    <property type="entry name" value="ALCOHOL DEHYDROGENASE 1-RELATED"/>
    <property type="match status" value="1"/>
</dbReference>
<dbReference type="InterPro" id="IPR020843">
    <property type="entry name" value="ER"/>
</dbReference>
<dbReference type="STRING" id="212818.A0A0D2AG81"/>
<dbReference type="CDD" id="cd08297">
    <property type="entry name" value="CAD3"/>
    <property type="match status" value="1"/>
</dbReference>
<dbReference type="PANTHER" id="PTHR42940">
    <property type="entry name" value="ALCOHOL DEHYDROGENASE 1-RELATED"/>
    <property type="match status" value="1"/>
</dbReference>